<dbReference type="InterPro" id="IPR050495">
    <property type="entry name" value="ATG22/LtaA_families"/>
</dbReference>
<evidence type="ECO:0000313" key="8">
    <source>
        <dbReference type="EMBL" id="VAW58598.1"/>
    </source>
</evidence>
<evidence type="ECO:0000256" key="5">
    <source>
        <dbReference type="ARBA" id="ARBA00023136"/>
    </source>
</evidence>
<feature type="transmembrane region" description="Helical" evidence="6">
    <location>
        <begin position="178"/>
        <end position="201"/>
    </location>
</feature>
<feature type="transmembrane region" description="Helical" evidence="6">
    <location>
        <begin position="297"/>
        <end position="315"/>
    </location>
</feature>
<keyword evidence="3 6" id="KW-0812">Transmembrane</keyword>
<evidence type="ECO:0000256" key="1">
    <source>
        <dbReference type="ARBA" id="ARBA00004127"/>
    </source>
</evidence>
<feature type="transmembrane region" description="Helical" evidence="6">
    <location>
        <begin position="104"/>
        <end position="125"/>
    </location>
</feature>
<gene>
    <name evidence="8" type="ORF">MNBD_GAMMA08-527</name>
</gene>
<dbReference type="PROSITE" id="PS50850">
    <property type="entry name" value="MFS"/>
    <property type="match status" value="1"/>
</dbReference>
<feature type="transmembrane region" description="Helical" evidence="6">
    <location>
        <begin position="386"/>
        <end position="407"/>
    </location>
</feature>
<accession>A0A3B0WRF5</accession>
<dbReference type="InterPro" id="IPR024671">
    <property type="entry name" value="Atg22-like"/>
</dbReference>
<reference evidence="8" key="1">
    <citation type="submission" date="2018-06" db="EMBL/GenBank/DDBJ databases">
        <authorList>
            <person name="Zhirakovskaya E."/>
        </authorList>
    </citation>
    <scope>NUCLEOTIDE SEQUENCE</scope>
</reference>
<dbReference type="GO" id="GO:0012505">
    <property type="term" value="C:endomembrane system"/>
    <property type="evidence" value="ECO:0007669"/>
    <property type="project" value="UniProtKB-SubCell"/>
</dbReference>
<sequence>MYKNKSIISWAFYDWANSVFATVVIAGFFPIVFKSYWAANLTETQNTFWLGAGNAAASLIVVGLAPILGIIGDKYNIRKPLLLSFMLLGVITTSMFYFSGEGSWVLALSLYIIATVGFMAANIFYDALLVPVSKKSQIDKVSGLGYGMGYLGGGVALALCVALTQQPEIFGFNSTIDAVLVCFLLVAVWWFVFSVPLALWVKDTQDEKNKISDGVLPQTFKLFKMVFKDRQTRLFLFAYWVYIDGVDTIIRMAVDYGMALGFATSDLIQALLITQFVGFPAAILYGYIGNKVGVKNSLMAGIGIYALITWLGYSMKSADDFYVLAVLIGLVQGGVQAMSRSYFTRMIPQGQAAEYFGIYNMLGKSAAIIGPIMMGGVALITENHRYSILSVLLLFIIGAFVLSRVNVSDK</sequence>
<dbReference type="GO" id="GO:0022857">
    <property type="term" value="F:transmembrane transporter activity"/>
    <property type="evidence" value="ECO:0007669"/>
    <property type="project" value="InterPro"/>
</dbReference>
<keyword evidence="4 6" id="KW-1133">Transmembrane helix</keyword>
<dbReference type="InterPro" id="IPR020846">
    <property type="entry name" value="MFS_dom"/>
</dbReference>
<dbReference type="InterPro" id="IPR036259">
    <property type="entry name" value="MFS_trans_sf"/>
</dbReference>
<dbReference type="Pfam" id="PF11700">
    <property type="entry name" value="ATG22"/>
    <property type="match status" value="2"/>
</dbReference>
<evidence type="ECO:0000259" key="7">
    <source>
        <dbReference type="PROSITE" id="PS50850"/>
    </source>
</evidence>
<feature type="transmembrane region" description="Helical" evidence="6">
    <location>
        <begin position="146"/>
        <end position="166"/>
    </location>
</feature>
<evidence type="ECO:0000256" key="3">
    <source>
        <dbReference type="ARBA" id="ARBA00022692"/>
    </source>
</evidence>
<dbReference type="EMBL" id="UOFH01000021">
    <property type="protein sequence ID" value="VAW58598.1"/>
    <property type="molecule type" value="Genomic_DNA"/>
</dbReference>
<keyword evidence="5 6" id="KW-0472">Membrane</keyword>
<evidence type="ECO:0000256" key="2">
    <source>
        <dbReference type="ARBA" id="ARBA00022448"/>
    </source>
</evidence>
<dbReference type="PANTHER" id="PTHR23519:SF1">
    <property type="entry name" value="AUTOPHAGY-RELATED PROTEIN 22"/>
    <property type="match status" value="1"/>
</dbReference>
<feature type="transmembrane region" description="Helical" evidence="6">
    <location>
        <begin position="266"/>
        <end position="285"/>
    </location>
</feature>
<dbReference type="Gene3D" id="1.20.1250.20">
    <property type="entry name" value="MFS general substrate transporter like domains"/>
    <property type="match status" value="2"/>
</dbReference>
<feature type="transmembrane region" description="Helical" evidence="6">
    <location>
        <begin position="48"/>
        <end position="69"/>
    </location>
</feature>
<dbReference type="AlphaFoldDB" id="A0A3B0WRF5"/>
<evidence type="ECO:0000256" key="4">
    <source>
        <dbReference type="ARBA" id="ARBA00022989"/>
    </source>
</evidence>
<organism evidence="8">
    <name type="scientific">hydrothermal vent metagenome</name>
    <dbReference type="NCBI Taxonomy" id="652676"/>
    <lineage>
        <taxon>unclassified sequences</taxon>
        <taxon>metagenomes</taxon>
        <taxon>ecological metagenomes</taxon>
    </lineage>
</organism>
<feature type="transmembrane region" description="Helical" evidence="6">
    <location>
        <begin position="321"/>
        <end position="343"/>
    </location>
</feature>
<dbReference type="PANTHER" id="PTHR23519">
    <property type="entry name" value="AUTOPHAGY-RELATED PROTEIN 22"/>
    <property type="match status" value="1"/>
</dbReference>
<feature type="transmembrane region" description="Helical" evidence="6">
    <location>
        <begin position="12"/>
        <end position="33"/>
    </location>
</feature>
<feature type="domain" description="Major facilitator superfamily (MFS) profile" evidence="7">
    <location>
        <begin position="182"/>
        <end position="410"/>
    </location>
</feature>
<name>A0A3B0WRF5_9ZZZZ</name>
<evidence type="ECO:0000256" key="6">
    <source>
        <dbReference type="SAM" id="Phobius"/>
    </source>
</evidence>
<protein>
    <submittedName>
        <fullName evidence="8">Uncharacterized MFS-type transporter YxiO</fullName>
    </submittedName>
</protein>
<feature type="transmembrane region" description="Helical" evidence="6">
    <location>
        <begin position="355"/>
        <end position="380"/>
    </location>
</feature>
<keyword evidence="2" id="KW-0813">Transport</keyword>
<feature type="transmembrane region" description="Helical" evidence="6">
    <location>
        <begin position="234"/>
        <end position="254"/>
    </location>
</feature>
<dbReference type="SUPFAM" id="SSF103473">
    <property type="entry name" value="MFS general substrate transporter"/>
    <property type="match status" value="1"/>
</dbReference>
<comment type="subcellular location">
    <subcellularLocation>
        <location evidence="1">Endomembrane system</location>
        <topology evidence="1">Multi-pass membrane protein</topology>
    </subcellularLocation>
</comment>
<feature type="transmembrane region" description="Helical" evidence="6">
    <location>
        <begin position="81"/>
        <end position="98"/>
    </location>
</feature>
<proteinExistence type="predicted"/>